<reference evidence="7 8" key="1">
    <citation type="journal article" date="2018" name="IMA Fungus">
        <title>IMA Genome-F 9: Draft genome sequence of Annulohypoxylon stygium, Aspergillus mulundensis, Berkeleyomyces basicola (syn. Thielaviopsis basicola), Ceratocystis smalleyi, two Cercospora beticola strains, Coleophoma cylindrospora, Fusarium fracticaudum, Phialophora cf. hyalina, and Morchella septimelata.</title>
        <authorList>
            <person name="Wingfield B.D."/>
            <person name="Bills G.F."/>
            <person name="Dong Y."/>
            <person name="Huang W."/>
            <person name="Nel W.J."/>
            <person name="Swalarsk-Parry B.S."/>
            <person name="Vaghefi N."/>
            <person name="Wilken P.M."/>
            <person name="An Z."/>
            <person name="de Beer Z.W."/>
            <person name="De Vos L."/>
            <person name="Chen L."/>
            <person name="Duong T.A."/>
            <person name="Gao Y."/>
            <person name="Hammerbacher A."/>
            <person name="Kikkert J.R."/>
            <person name="Li Y."/>
            <person name="Li H."/>
            <person name="Li K."/>
            <person name="Li Q."/>
            <person name="Liu X."/>
            <person name="Ma X."/>
            <person name="Naidoo K."/>
            <person name="Pethybridge S.J."/>
            <person name="Sun J."/>
            <person name="Steenkamp E.T."/>
            <person name="van der Nest M.A."/>
            <person name="van Wyk S."/>
            <person name="Wingfield M.J."/>
            <person name="Xiong C."/>
            <person name="Yue Q."/>
            <person name="Zhang X."/>
        </authorList>
    </citation>
    <scope>NUCLEOTIDE SEQUENCE [LARGE SCALE GENOMIC DNA]</scope>
    <source>
        <strain evidence="7 8">DSM 5745</strain>
    </source>
</reference>
<dbReference type="GO" id="GO:0016121">
    <property type="term" value="P:carotene catabolic process"/>
    <property type="evidence" value="ECO:0007669"/>
    <property type="project" value="TreeGrafter"/>
</dbReference>
<feature type="region of interest" description="Disordered" evidence="6">
    <location>
        <begin position="1"/>
        <end position="21"/>
    </location>
</feature>
<evidence type="ECO:0008006" key="9">
    <source>
        <dbReference type="Google" id="ProtNLM"/>
    </source>
</evidence>
<feature type="binding site" evidence="5">
    <location>
        <position position="353"/>
    </location>
    <ligand>
        <name>Fe cation</name>
        <dbReference type="ChEBI" id="CHEBI:24875"/>
        <note>catalytic</note>
    </ligand>
</feature>
<evidence type="ECO:0000256" key="6">
    <source>
        <dbReference type="SAM" id="MobiDB-lite"/>
    </source>
</evidence>
<dbReference type="AlphaFoldDB" id="A0A3D8S527"/>
<dbReference type="GO" id="GO:0046872">
    <property type="term" value="F:metal ion binding"/>
    <property type="evidence" value="ECO:0007669"/>
    <property type="project" value="UniProtKB-KW"/>
</dbReference>
<name>A0A3D8S527_9EURO</name>
<keyword evidence="4 5" id="KW-0408">Iron</keyword>
<dbReference type="Pfam" id="PF03055">
    <property type="entry name" value="RPE65"/>
    <property type="match status" value="1"/>
</dbReference>
<sequence length="586" mass="64698">MSDIEAANSTHFNNWPNERGFDANHEQRAPIELSVTGSIPYYAAGTLYRTGPGRYKVDTKHGNTFQVSHWFDGFSQTHRFQLVPPDDAGSPMRVFYNSRFSTDDLIEHARETGSLGDKFSFGGFKDRVQDELQDRDPCEAMYHKVQTTYEPRTNSPSYSNTGVTLSVNMPGLNDPPSQFSNGNDYTDTSRIKTLTAKTDNSTYKQLHPSTLEPLGIASQKTLHPDLDGPLSASHAKSDPETGDIYNYNLSFSSFGIPTYRVFCVSAKTDETTILATFTAAPAYLHSFFLTNDYVIICVWNSHLSPAAFNRKPASYVGALKEFDHKIPAVWYVVDRYGQGLVAVYESPAFFCFHTINAWQKTSKVDDSSTTQTDIIAECVTLENTDILYQLYYEYLVSSSSAAHRRSDALSNGHSGKAQSRIARFRLPAVPTPNEVEAKEEPKIAPPLNATLLSTNCGGLSPELPTLNPSYITRPHRYTYAVIDRGLSTFVDGLMKFDSVTSETKIWSEHAQSPSEAIFVADPEGTNEDDGVLLSVVLDGKTGMSYLLVLDARDLKEVGRAAVQGVVGFGFHGVHVFSETGVGGVDF</sequence>
<comment type="cofactor">
    <cofactor evidence="5">
        <name>Fe(2+)</name>
        <dbReference type="ChEBI" id="CHEBI:29033"/>
    </cofactor>
    <text evidence="5">Binds 1 Fe(2+) ion per subunit.</text>
</comment>
<evidence type="ECO:0000256" key="5">
    <source>
        <dbReference type="PIRSR" id="PIRSR604294-1"/>
    </source>
</evidence>
<dbReference type="GeneID" id="38115305"/>
<feature type="binding site" evidence="5">
    <location>
        <position position="234"/>
    </location>
    <ligand>
        <name>Fe cation</name>
        <dbReference type="ChEBI" id="CHEBI:24875"/>
        <note>catalytic</note>
    </ligand>
</feature>
<dbReference type="RefSeq" id="XP_026604431.1">
    <property type="nucleotide sequence ID" value="XM_026746951.1"/>
</dbReference>
<gene>
    <name evidence="7" type="ORF">DSM5745_04935</name>
</gene>
<evidence type="ECO:0000256" key="1">
    <source>
        <dbReference type="ARBA" id="ARBA00006787"/>
    </source>
</evidence>
<evidence type="ECO:0000256" key="3">
    <source>
        <dbReference type="ARBA" id="ARBA00023002"/>
    </source>
</evidence>
<comment type="similarity">
    <text evidence="1">Belongs to the carotenoid oxygenase family.</text>
</comment>
<dbReference type="GO" id="GO:0010436">
    <property type="term" value="F:carotenoid dioxygenase activity"/>
    <property type="evidence" value="ECO:0007669"/>
    <property type="project" value="TreeGrafter"/>
</dbReference>
<keyword evidence="3" id="KW-0560">Oxidoreductase</keyword>
<dbReference type="STRING" id="1810919.A0A3D8S527"/>
<keyword evidence="2 5" id="KW-0479">Metal-binding</keyword>
<keyword evidence="8" id="KW-1185">Reference proteome</keyword>
<evidence type="ECO:0000256" key="2">
    <source>
        <dbReference type="ARBA" id="ARBA00022723"/>
    </source>
</evidence>
<dbReference type="Proteomes" id="UP000256690">
    <property type="component" value="Unassembled WGS sequence"/>
</dbReference>
<evidence type="ECO:0000256" key="4">
    <source>
        <dbReference type="ARBA" id="ARBA00023004"/>
    </source>
</evidence>
<feature type="binding site" evidence="5">
    <location>
        <position position="571"/>
    </location>
    <ligand>
        <name>Fe cation</name>
        <dbReference type="ChEBI" id="CHEBI:24875"/>
        <note>catalytic</note>
    </ligand>
</feature>
<organism evidence="7 8">
    <name type="scientific">Aspergillus mulundensis</name>
    <dbReference type="NCBI Taxonomy" id="1810919"/>
    <lineage>
        <taxon>Eukaryota</taxon>
        <taxon>Fungi</taxon>
        <taxon>Dikarya</taxon>
        <taxon>Ascomycota</taxon>
        <taxon>Pezizomycotina</taxon>
        <taxon>Eurotiomycetes</taxon>
        <taxon>Eurotiomycetidae</taxon>
        <taxon>Eurotiales</taxon>
        <taxon>Aspergillaceae</taxon>
        <taxon>Aspergillus</taxon>
        <taxon>Aspergillus subgen. Nidulantes</taxon>
    </lineage>
</organism>
<evidence type="ECO:0000313" key="7">
    <source>
        <dbReference type="EMBL" id="RDW81378.1"/>
    </source>
</evidence>
<protein>
    <recommendedName>
        <fullName evidence="9">Dioxygenase</fullName>
    </recommendedName>
</protein>
<evidence type="ECO:0000313" key="8">
    <source>
        <dbReference type="Proteomes" id="UP000256690"/>
    </source>
</evidence>
<accession>A0A3D8S527</accession>
<comment type="caution">
    <text evidence="7">The sequence shown here is derived from an EMBL/GenBank/DDBJ whole genome shotgun (WGS) entry which is preliminary data.</text>
</comment>
<feature type="binding site" evidence="5">
    <location>
        <position position="285"/>
    </location>
    <ligand>
        <name>Fe cation</name>
        <dbReference type="ChEBI" id="CHEBI:24875"/>
        <note>catalytic</note>
    </ligand>
</feature>
<dbReference type="EMBL" id="PVWQ01000005">
    <property type="protein sequence ID" value="RDW81378.1"/>
    <property type="molecule type" value="Genomic_DNA"/>
</dbReference>
<dbReference type="PANTHER" id="PTHR10543:SF24">
    <property type="entry name" value="CAROTENOID ISOMEROOXYGENASE"/>
    <property type="match status" value="1"/>
</dbReference>
<dbReference type="InterPro" id="IPR004294">
    <property type="entry name" value="Carotenoid_Oase"/>
</dbReference>
<proteinExistence type="inferred from homology"/>
<feature type="compositionally biased region" description="Polar residues" evidence="6">
    <location>
        <begin position="7"/>
        <end position="16"/>
    </location>
</feature>
<dbReference type="PANTHER" id="PTHR10543">
    <property type="entry name" value="BETA-CAROTENE DIOXYGENASE"/>
    <property type="match status" value="1"/>
</dbReference>
<dbReference type="OrthoDB" id="407010at2759"/>